<dbReference type="InterPro" id="IPR036047">
    <property type="entry name" value="F-box-like_dom_sf"/>
</dbReference>
<evidence type="ECO:0000313" key="2">
    <source>
        <dbReference type="EMBL" id="CAD2153975.1"/>
    </source>
</evidence>
<proteinExistence type="predicted"/>
<dbReference type="InterPro" id="IPR001810">
    <property type="entry name" value="F-box_dom"/>
</dbReference>
<gene>
    <name evidence="2" type="ORF">MENT_LOCUS11315</name>
</gene>
<organism evidence="2 3">
    <name type="scientific">Meloidogyne enterolobii</name>
    <name type="common">Root-knot nematode worm</name>
    <name type="synonym">Meloidogyne mayaguensis</name>
    <dbReference type="NCBI Taxonomy" id="390850"/>
    <lineage>
        <taxon>Eukaryota</taxon>
        <taxon>Metazoa</taxon>
        <taxon>Ecdysozoa</taxon>
        <taxon>Nematoda</taxon>
        <taxon>Chromadorea</taxon>
        <taxon>Rhabditida</taxon>
        <taxon>Tylenchina</taxon>
        <taxon>Tylenchomorpha</taxon>
        <taxon>Tylenchoidea</taxon>
        <taxon>Meloidogynidae</taxon>
        <taxon>Meloidogyninae</taxon>
        <taxon>Meloidogyne</taxon>
    </lineage>
</organism>
<dbReference type="EMBL" id="CAJEWN010000055">
    <property type="protein sequence ID" value="CAD2153975.1"/>
    <property type="molecule type" value="Genomic_DNA"/>
</dbReference>
<sequence>MNSLPPEVQFDVFKCLNFDQLFSVKQTIRYFKNFIDKYENELARLKFNKLTKESA</sequence>
<dbReference type="Proteomes" id="UP000580250">
    <property type="component" value="Unassembled WGS sequence"/>
</dbReference>
<name>A0A6V7UES4_MELEN</name>
<accession>A0A6V7UES4</accession>
<evidence type="ECO:0000313" key="3">
    <source>
        <dbReference type="Proteomes" id="UP000580250"/>
    </source>
</evidence>
<dbReference type="SUPFAM" id="SSF81383">
    <property type="entry name" value="F-box domain"/>
    <property type="match status" value="1"/>
</dbReference>
<evidence type="ECO:0000259" key="1">
    <source>
        <dbReference type="PROSITE" id="PS50181"/>
    </source>
</evidence>
<reference evidence="2 3" key="1">
    <citation type="submission" date="2020-08" db="EMBL/GenBank/DDBJ databases">
        <authorList>
            <person name="Koutsovoulos G."/>
            <person name="Danchin GJ E."/>
        </authorList>
    </citation>
    <scope>NUCLEOTIDE SEQUENCE [LARGE SCALE GENOMIC DNA]</scope>
</reference>
<protein>
    <recommendedName>
        <fullName evidence="1">F-box domain-containing protein</fullName>
    </recommendedName>
</protein>
<dbReference type="AlphaFoldDB" id="A0A6V7UES4"/>
<dbReference type="PROSITE" id="PS50181">
    <property type="entry name" value="FBOX"/>
    <property type="match status" value="1"/>
</dbReference>
<dbReference type="OrthoDB" id="5281164at2759"/>
<feature type="domain" description="F-box" evidence="1">
    <location>
        <begin position="1"/>
        <end position="45"/>
    </location>
</feature>
<comment type="caution">
    <text evidence="2">The sequence shown here is derived from an EMBL/GenBank/DDBJ whole genome shotgun (WGS) entry which is preliminary data.</text>
</comment>